<dbReference type="Proteomes" id="UP000181980">
    <property type="component" value="Unassembled WGS sequence"/>
</dbReference>
<reference evidence="3" key="1">
    <citation type="submission" date="2016-10" db="EMBL/GenBank/DDBJ databases">
        <authorList>
            <person name="Varghese N."/>
            <person name="Submissions S."/>
        </authorList>
    </citation>
    <scope>NUCLEOTIDE SEQUENCE [LARGE SCALE GENOMIC DNA]</scope>
    <source>
        <strain evidence="3">DSM 45237</strain>
    </source>
</reference>
<dbReference type="OrthoDB" id="4350291at2"/>
<dbReference type="EMBL" id="FNUC01000003">
    <property type="protein sequence ID" value="SEE72998.1"/>
    <property type="molecule type" value="Genomic_DNA"/>
</dbReference>
<keyword evidence="3" id="KW-1185">Reference proteome</keyword>
<name>A0A1H5L9X6_9ACTN</name>
<dbReference type="RefSeq" id="WP_069115129.1">
    <property type="nucleotide sequence ID" value="NZ_FNUC01000003.1"/>
</dbReference>
<protein>
    <recommendedName>
        <fullName evidence="4">Integral membrane protein</fullName>
    </recommendedName>
</protein>
<feature type="transmembrane region" description="Helical" evidence="1">
    <location>
        <begin position="190"/>
        <end position="209"/>
    </location>
</feature>
<gene>
    <name evidence="2" type="ORF">SAMN04488561_2452</name>
</gene>
<keyword evidence="1" id="KW-0812">Transmembrane</keyword>
<feature type="transmembrane region" description="Helical" evidence="1">
    <location>
        <begin position="216"/>
        <end position="237"/>
    </location>
</feature>
<evidence type="ECO:0000313" key="2">
    <source>
        <dbReference type="EMBL" id="SEE72998.1"/>
    </source>
</evidence>
<accession>A0A1H5L9X6</accession>
<dbReference type="STRING" id="561176.SAMN04488561_2452"/>
<feature type="transmembrane region" description="Helical" evidence="1">
    <location>
        <begin position="268"/>
        <end position="289"/>
    </location>
</feature>
<evidence type="ECO:0000313" key="3">
    <source>
        <dbReference type="Proteomes" id="UP000181980"/>
    </source>
</evidence>
<keyword evidence="1" id="KW-1133">Transmembrane helix</keyword>
<feature type="transmembrane region" description="Helical" evidence="1">
    <location>
        <begin position="12"/>
        <end position="35"/>
    </location>
</feature>
<sequence length="293" mass="30492">MTPAERGPRWRTVLAGVLLTVGCLVAIPATVAVWLDSVVNDTDGYVDTVGPLAADPAVQNAVTTRVTDRVMSAVGGSGPAADRLRARVEEQVGAVVAGDRFATSWTEANRAVHGRVVALLTSDEDDGMLAVRDDTVTVRLGAVVTAVQDRLVAAGIPAADRLTAGDADIVVLQSEHLPTARDWLARIDRLGTWLPVAAIVLLAAGVALARNRLRATAAAGIGLAVGMLALVVVPLVVRSRYLGTLSPTADRDAVSAVYDQLVDPLRTMSATLLLAGLALALAPLAVRFAQSHR</sequence>
<dbReference type="AlphaFoldDB" id="A0A1H5L9X6"/>
<organism evidence="2 3">
    <name type="scientific">Jiangella alba</name>
    <dbReference type="NCBI Taxonomy" id="561176"/>
    <lineage>
        <taxon>Bacteria</taxon>
        <taxon>Bacillati</taxon>
        <taxon>Actinomycetota</taxon>
        <taxon>Actinomycetes</taxon>
        <taxon>Jiangellales</taxon>
        <taxon>Jiangellaceae</taxon>
        <taxon>Jiangella</taxon>
    </lineage>
</organism>
<evidence type="ECO:0008006" key="4">
    <source>
        <dbReference type="Google" id="ProtNLM"/>
    </source>
</evidence>
<keyword evidence="1" id="KW-0472">Membrane</keyword>
<evidence type="ECO:0000256" key="1">
    <source>
        <dbReference type="SAM" id="Phobius"/>
    </source>
</evidence>
<dbReference type="PROSITE" id="PS51257">
    <property type="entry name" value="PROKAR_LIPOPROTEIN"/>
    <property type="match status" value="1"/>
</dbReference>
<proteinExistence type="predicted"/>